<organism evidence="2 3">
    <name type="scientific">Streptomyces rishiriensis</name>
    <dbReference type="NCBI Taxonomy" id="68264"/>
    <lineage>
        <taxon>Bacteria</taxon>
        <taxon>Bacillati</taxon>
        <taxon>Actinomycetota</taxon>
        <taxon>Actinomycetes</taxon>
        <taxon>Kitasatosporales</taxon>
        <taxon>Streptomycetaceae</taxon>
        <taxon>Streptomyces</taxon>
    </lineage>
</organism>
<keyword evidence="3" id="KW-1185">Reference proteome</keyword>
<evidence type="ECO:0000313" key="2">
    <source>
        <dbReference type="EMBL" id="MDQ0580940.1"/>
    </source>
</evidence>
<dbReference type="Proteomes" id="UP001230654">
    <property type="component" value="Unassembled WGS sequence"/>
</dbReference>
<protein>
    <submittedName>
        <fullName evidence="2">Uncharacterized protein</fullName>
    </submittedName>
</protein>
<gene>
    <name evidence="2" type="ORF">QF030_003118</name>
</gene>
<dbReference type="EMBL" id="JAUSWV010000002">
    <property type="protein sequence ID" value="MDQ0580940.1"/>
    <property type="molecule type" value="Genomic_DNA"/>
</dbReference>
<accession>A0ABU0NP74</accession>
<evidence type="ECO:0000313" key="3">
    <source>
        <dbReference type="Proteomes" id="UP001230654"/>
    </source>
</evidence>
<name>A0ABU0NP74_STRRH</name>
<sequence>MRTQPRLIRVWSSAYIELRGTPSSSASSWSRAGRSPRAASSSSSSTVRAADFTSRTPPVSDMCRS</sequence>
<reference evidence="2 3" key="1">
    <citation type="submission" date="2023-07" db="EMBL/GenBank/DDBJ databases">
        <title>Comparative genomics of wheat-associated soil bacteria to identify genetic determinants of phenazine resistance.</title>
        <authorList>
            <person name="Mouncey N."/>
        </authorList>
    </citation>
    <scope>NUCLEOTIDE SEQUENCE [LARGE SCALE GENOMIC DNA]</scope>
    <source>
        <strain evidence="2 3">B2I6</strain>
    </source>
</reference>
<proteinExistence type="predicted"/>
<feature type="region of interest" description="Disordered" evidence="1">
    <location>
        <begin position="19"/>
        <end position="65"/>
    </location>
</feature>
<evidence type="ECO:0000256" key="1">
    <source>
        <dbReference type="SAM" id="MobiDB-lite"/>
    </source>
</evidence>
<feature type="compositionally biased region" description="Low complexity" evidence="1">
    <location>
        <begin position="23"/>
        <end position="50"/>
    </location>
</feature>
<comment type="caution">
    <text evidence="2">The sequence shown here is derived from an EMBL/GenBank/DDBJ whole genome shotgun (WGS) entry which is preliminary data.</text>
</comment>